<feature type="transmembrane region" description="Helical" evidence="1">
    <location>
        <begin position="118"/>
        <end position="141"/>
    </location>
</feature>
<feature type="transmembrane region" description="Helical" evidence="1">
    <location>
        <begin position="181"/>
        <end position="201"/>
    </location>
</feature>
<organism evidence="2 3">
    <name type="scientific">Microcystis aeruginosa NIES-44</name>
    <dbReference type="NCBI Taxonomy" id="449439"/>
    <lineage>
        <taxon>Bacteria</taxon>
        <taxon>Bacillati</taxon>
        <taxon>Cyanobacteriota</taxon>
        <taxon>Cyanophyceae</taxon>
        <taxon>Oscillatoriophycideae</taxon>
        <taxon>Chroococcales</taxon>
        <taxon>Microcystaceae</taxon>
        <taxon>Microcystis</taxon>
    </lineage>
</organism>
<evidence type="ECO:0000313" key="2">
    <source>
        <dbReference type="EMBL" id="GAL91596.1"/>
    </source>
</evidence>
<evidence type="ECO:0000313" key="3">
    <source>
        <dbReference type="Proteomes" id="UP000030321"/>
    </source>
</evidence>
<keyword evidence="1" id="KW-0472">Membrane</keyword>
<proteinExistence type="predicted"/>
<dbReference type="PANTHER" id="PTHR14136">
    <property type="entry name" value="BTB_POZ DOMAIN-CONTAINING PROTEIN KCTD9"/>
    <property type="match status" value="1"/>
</dbReference>
<feature type="transmembrane region" description="Helical" evidence="1">
    <location>
        <begin position="94"/>
        <end position="111"/>
    </location>
</feature>
<dbReference type="Proteomes" id="UP000030321">
    <property type="component" value="Unassembled WGS sequence"/>
</dbReference>
<feature type="transmembrane region" description="Helical" evidence="1">
    <location>
        <begin position="56"/>
        <end position="82"/>
    </location>
</feature>
<keyword evidence="1" id="KW-0812">Transmembrane</keyword>
<dbReference type="SUPFAM" id="SSF141571">
    <property type="entry name" value="Pentapeptide repeat-like"/>
    <property type="match status" value="1"/>
</dbReference>
<accession>A0A0A1VQP0</accession>
<dbReference type="InterPro" id="IPR051082">
    <property type="entry name" value="Pentapeptide-BTB/POZ_domain"/>
</dbReference>
<comment type="caution">
    <text evidence="2">The sequence shown here is derived from an EMBL/GenBank/DDBJ whole genome shotgun (WGS) entry which is preliminary data.</text>
</comment>
<reference evidence="3" key="1">
    <citation type="journal article" date="2015" name="Genome">
        <title>Whole Genome Sequence of the Non-Microcystin-Producing Microcystis aeruginosa Strain NIES-44.</title>
        <authorList>
            <person name="Okano K."/>
            <person name="Miyata N."/>
            <person name="Ozaki Y."/>
        </authorList>
    </citation>
    <scope>NUCLEOTIDE SEQUENCE [LARGE SCALE GENOMIC DNA]</scope>
    <source>
        <strain evidence="3">NIES-44</strain>
    </source>
</reference>
<evidence type="ECO:0000256" key="1">
    <source>
        <dbReference type="SAM" id="Phobius"/>
    </source>
</evidence>
<gene>
    <name evidence="2" type="ORF">N44_02309</name>
</gene>
<dbReference type="PANTHER" id="PTHR14136:SF17">
    <property type="entry name" value="BTB_POZ DOMAIN-CONTAINING PROTEIN KCTD9"/>
    <property type="match status" value="1"/>
</dbReference>
<feature type="transmembrane region" description="Helical" evidence="1">
    <location>
        <begin position="153"/>
        <end position="174"/>
    </location>
</feature>
<dbReference type="Gene3D" id="2.160.20.80">
    <property type="entry name" value="E3 ubiquitin-protein ligase SopA"/>
    <property type="match status" value="3"/>
</dbReference>
<sequence length="722" mass="78110">MAQAFSCRELQGQSFRGQNLSHADFSYADIRGADFTDAILIEANFSHAITGLRPQAIFILLVVLYALGSLAVFTIGVIATFAGKVLLPNDSFQGITYMALINLLALLVFFAQIIFGELAVAILTSVIASFASFIVLLLAYQNLTAAVAIASDILWMVILAITGVVIFTTTIAITENDRRTIAGSGFIAWLTAVAVVGVVAPTEITDVLGIAKGVGTASALGVLLCLYVSQQALTGNDKFAWVWKIARSFVTPGGTRFRGANLTDANFTQAKLNYADFRAAILTRTDWFQAEKLNRSRHEGTYLEDAMVQKLVTTRSGRGRDFAGRNLEGVNLQGADLVDANFINANLNEANLQGADLSNGKLVRSQLYRTNLSKARLTGAYIQDWGISPETKLDGVECLYLYMRLPTPDDPDPFRKPDQRSQVFTVDDFADFITPIIKTMGLYYRQNVDPRQVAEAFKTLDLYHAGAVDPGAAAIALQQISQQYPEAGLELIALEGQGGDRVRVHAKIDDQVDRSQLSAEYFARYEKIRSLPAADIQALLAGTAEKDDRIRSLENMVMTAISSQKFYAETYYNFGETMTEHKGNVNISSVQGNVSGIAAAGENQTMTGVALGQISGAVTNSIGQLQSTNTPEATQLATLLEQLQSAIENESHLAPEDKAEAMEQVKTLAEAGQNPEDNVLQKTAKTALKILKGTIASLPDAAKLVESCTKLLPAITTLLSLI</sequence>
<dbReference type="EMBL" id="BBPA01000005">
    <property type="protein sequence ID" value="GAL91596.1"/>
    <property type="molecule type" value="Genomic_DNA"/>
</dbReference>
<name>A0A0A1VQP0_MICAE</name>
<dbReference type="Pfam" id="PF00805">
    <property type="entry name" value="Pentapeptide"/>
    <property type="match status" value="3"/>
</dbReference>
<dbReference type="RefSeq" id="WP_045356688.1">
    <property type="nucleotide sequence ID" value="NZ_BBPA01000005.1"/>
</dbReference>
<dbReference type="InterPro" id="IPR001646">
    <property type="entry name" value="5peptide_repeat"/>
</dbReference>
<dbReference type="AlphaFoldDB" id="A0A0A1VQP0"/>
<keyword evidence="1" id="KW-1133">Transmembrane helix</keyword>
<protein>
    <submittedName>
        <fullName evidence="2">HEAT repeat protein</fullName>
    </submittedName>
</protein>